<evidence type="ECO:0000313" key="3">
    <source>
        <dbReference type="Proteomes" id="UP000054270"/>
    </source>
</evidence>
<dbReference type="Proteomes" id="UP000054270">
    <property type="component" value="Unassembled WGS sequence"/>
</dbReference>
<name>A0A0D2PR37_HYPSF</name>
<dbReference type="AlphaFoldDB" id="A0A0D2PR37"/>
<keyword evidence="3" id="KW-1185">Reference proteome</keyword>
<dbReference type="EMBL" id="KN817551">
    <property type="protein sequence ID" value="KJA22330.1"/>
    <property type="molecule type" value="Genomic_DNA"/>
</dbReference>
<evidence type="ECO:0000256" key="1">
    <source>
        <dbReference type="SAM" id="MobiDB-lite"/>
    </source>
</evidence>
<reference evidence="3" key="1">
    <citation type="submission" date="2014-04" db="EMBL/GenBank/DDBJ databases">
        <title>Evolutionary Origins and Diversification of the Mycorrhizal Mutualists.</title>
        <authorList>
            <consortium name="DOE Joint Genome Institute"/>
            <consortium name="Mycorrhizal Genomics Consortium"/>
            <person name="Kohler A."/>
            <person name="Kuo A."/>
            <person name="Nagy L.G."/>
            <person name="Floudas D."/>
            <person name="Copeland A."/>
            <person name="Barry K.W."/>
            <person name="Cichocki N."/>
            <person name="Veneault-Fourrey C."/>
            <person name="LaButti K."/>
            <person name="Lindquist E.A."/>
            <person name="Lipzen A."/>
            <person name="Lundell T."/>
            <person name="Morin E."/>
            <person name="Murat C."/>
            <person name="Riley R."/>
            <person name="Ohm R."/>
            <person name="Sun H."/>
            <person name="Tunlid A."/>
            <person name="Henrissat B."/>
            <person name="Grigoriev I.V."/>
            <person name="Hibbett D.S."/>
            <person name="Martin F."/>
        </authorList>
    </citation>
    <scope>NUCLEOTIDE SEQUENCE [LARGE SCALE GENOMIC DNA]</scope>
    <source>
        <strain evidence="3">FD-334 SS-4</strain>
    </source>
</reference>
<gene>
    <name evidence="2" type="ORF">HYPSUDRAFT_215896</name>
</gene>
<sequence length="147" mass="16132">MKLSCAYNEEGRSDSMVRGTSLVAYNALSAAHDTGAKWNEQCCSRRSGHSLPEPNVLCLPDMPCLALRMFIDAQNLQNTFTRLKSAPFTPYPAVSSRTMSLPPFTCPLVDGPAFPSSPRRRFPPPPLSLASCAFPRPAHTRRSSPLH</sequence>
<feature type="compositionally biased region" description="Basic residues" evidence="1">
    <location>
        <begin position="138"/>
        <end position="147"/>
    </location>
</feature>
<proteinExistence type="predicted"/>
<accession>A0A0D2PR37</accession>
<feature type="region of interest" description="Disordered" evidence="1">
    <location>
        <begin position="127"/>
        <end position="147"/>
    </location>
</feature>
<evidence type="ECO:0000313" key="2">
    <source>
        <dbReference type="EMBL" id="KJA22330.1"/>
    </source>
</evidence>
<protein>
    <submittedName>
        <fullName evidence="2">Uncharacterized protein</fullName>
    </submittedName>
</protein>
<organism evidence="2 3">
    <name type="scientific">Hypholoma sublateritium (strain FD-334 SS-4)</name>
    <dbReference type="NCBI Taxonomy" id="945553"/>
    <lineage>
        <taxon>Eukaryota</taxon>
        <taxon>Fungi</taxon>
        <taxon>Dikarya</taxon>
        <taxon>Basidiomycota</taxon>
        <taxon>Agaricomycotina</taxon>
        <taxon>Agaricomycetes</taxon>
        <taxon>Agaricomycetidae</taxon>
        <taxon>Agaricales</taxon>
        <taxon>Agaricineae</taxon>
        <taxon>Strophariaceae</taxon>
        <taxon>Hypholoma</taxon>
    </lineage>
</organism>